<name>A0A9P1D4R9_9DINO</name>
<feature type="compositionally biased region" description="Basic and acidic residues" evidence="1">
    <location>
        <begin position="377"/>
        <end position="396"/>
    </location>
</feature>
<dbReference type="EMBL" id="CAMXCT020003235">
    <property type="protein sequence ID" value="CAL1156620.1"/>
    <property type="molecule type" value="Genomic_DNA"/>
</dbReference>
<proteinExistence type="predicted"/>
<evidence type="ECO:0000313" key="4">
    <source>
        <dbReference type="Proteomes" id="UP001152797"/>
    </source>
</evidence>
<evidence type="ECO:0000313" key="2">
    <source>
        <dbReference type="EMBL" id="CAI4003245.1"/>
    </source>
</evidence>
<dbReference type="OrthoDB" id="428501at2759"/>
<protein>
    <submittedName>
        <fullName evidence="2">Uncharacterized protein</fullName>
    </submittedName>
</protein>
<feature type="compositionally biased region" description="Basic and acidic residues" evidence="1">
    <location>
        <begin position="266"/>
        <end position="275"/>
    </location>
</feature>
<feature type="compositionally biased region" description="Pro residues" evidence="1">
    <location>
        <begin position="336"/>
        <end position="351"/>
    </location>
</feature>
<feature type="region of interest" description="Disordered" evidence="1">
    <location>
        <begin position="310"/>
        <end position="402"/>
    </location>
</feature>
<dbReference type="Proteomes" id="UP001152797">
    <property type="component" value="Unassembled WGS sequence"/>
</dbReference>
<sequence>MDYFFLSPEREEEVEDESRLVTILCLTDTGTRWPLTLQLPNKSVEVAQSKYCLQNIDLYFKNLRYDKIILQHDGEPAISLCAGSSAEATPEPRNCGVDERIRSFANPDSVVRCQAEDPELDVSSNLTPWLVRHAAWLIARYHTRSRDGMTPYKLVTGGDYNHPVATLGEIVLGKVPSPKGKIQRRWIKGVWLGKLDRDDSNVLGTASGAIAVRSIRRLPKEGQISSELMAAMKGTPWQARDGVRHKITRELSQPIAFPAPAASGSPEREEAADREHPTLAVDGHNVDHDALVVQAAAQLAEELEPMQDAEDFPDLAGGPADVSPVPTTPAESEVADPPPPEHGPSGSPPPFRAAGWSSNLQSLPNEPMSPSGLGAGGKRERANPGELKTGEADAKQPRQAGILQHLTTKEIWEKIQQWGNSEEPNNPTDPANLQCDRIRRSDARKPVYVRAPIEWWDLFLEWLEEVNPADRQWYKDRFKEMCFRLDGNLYGRRTAGSVYRNELEEIVCSRVDPQRYAFVRGQKDPCIFRCTKTGIVLLHHVDDIRAAGPSEALAHLFEQELPRHCEVQAGELEKEGTAVEYLGRTKVRSEIFFFPRVWPMSR</sequence>
<feature type="region of interest" description="Disordered" evidence="1">
    <location>
        <begin position="250"/>
        <end position="275"/>
    </location>
</feature>
<comment type="caution">
    <text evidence="2">The sequence shown here is derived from an EMBL/GenBank/DDBJ whole genome shotgun (WGS) entry which is preliminary data.</text>
</comment>
<dbReference type="AlphaFoldDB" id="A0A9P1D4R9"/>
<dbReference type="EMBL" id="CAMXCT030003235">
    <property type="protein sequence ID" value="CAL4790557.1"/>
    <property type="molecule type" value="Genomic_DNA"/>
</dbReference>
<evidence type="ECO:0000313" key="3">
    <source>
        <dbReference type="EMBL" id="CAL1156620.1"/>
    </source>
</evidence>
<reference evidence="3" key="2">
    <citation type="submission" date="2024-04" db="EMBL/GenBank/DDBJ databases">
        <authorList>
            <person name="Chen Y."/>
            <person name="Shah S."/>
            <person name="Dougan E. K."/>
            <person name="Thang M."/>
            <person name="Chan C."/>
        </authorList>
    </citation>
    <scope>NUCLEOTIDE SEQUENCE [LARGE SCALE GENOMIC DNA]</scope>
</reference>
<gene>
    <name evidence="2" type="ORF">C1SCF055_LOCUS29128</name>
</gene>
<organism evidence="2">
    <name type="scientific">Cladocopium goreaui</name>
    <dbReference type="NCBI Taxonomy" id="2562237"/>
    <lineage>
        <taxon>Eukaryota</taxon>
        <taxon>Sar</taxon>
        <taxon>Alveolata</taxon>
        <taxon>Dinophyceae</taxon>
        <taxon>Suessiales</taxon>
        <taxon>Symbiodiniaceae</taxon>
        <taxon>Cladocopium</taxon>
    </lineage>
</organism>
<reference evidence="2" key="1">
    <citation type="submission" date="2022-10" db="EMBL/GenBank/DDBJ databases">
        <authorList>
            <person name="Chen Y."/>
            <person name="Dougan E. K."/>
            <person name="Chan C."/>
            <person name="Rhodes N."/>
            <person name="Thang M."/>
        </authorList>
    </citation>
    <scope>NUCLEOTIDE SEQUENCE</scope>
</reference>
<accession>A0A9P1D4R9</accession>
<evidence type="ECO:0000256" key="1">
    <source>
        <dbReference type="SAM" id="MobiDB-lite"/>
    </source>
</evidence>
<keyword evidence="4" id="KW-1185">Reference proteome</keyword>
<dbReference type="EMBL" id="CAMXCT010003235">
    <property type="protein sequence ID" value="CAI4003245.1"/>
    <property type="molecule type" value="Genomic_DNA"/>
</dbReference>